<dbReference type="EMBL" id="CP074371">
    <property type="protein sequence ID" value="QVI19097.1"/>
    <property type="molecule type" value="Genomic_DNA"/>
</dbReference>
<organism evidence="1 2">
    <name type="scientific">Nocardia tengchongensis</name>
    <dbReference type="NCBI Taxonomy" id="2055889"/>
    <lineage>
        <taxon>Bacteria</taxon>
        <taxon>Bacillati</taxon>
        <taxon>Actinomycetota</taxon>
        <taxon>Actinomycetes</taxon>
        <taxon>Mycobacteriales</taxon>
        <taxon>Nocardiaceae</taxon>
        <taxon>Nocardia</taxon>
    </lineage>
</organism>
<keyword evidence="2" id="KW-1185">Reference proteome</keyword>
<name>A0ABX8CGL7_9NOCA</name>
<evidence type="ECO:0000313" key="2">
    <source>
        <dbReference type="Proteomes" id="UP000683310"/>
    </source>
</evidence>
<accession>A0ABX8CGL7</accession>
<dbReference type="Proteomes" id="UP000683310">
    <property type="component" value="Chromosome"/>
</dbReference>
<reference evidence="1 2" key="1">
    <citation type="submission" date="2021-04" db="EMBL/GenBank/DDBJ databases">
        <title>Nocardia tengchongensis.</title>
        <authorList>
            <person name="Zhuang k."/>
            <person name="Ran Y."/>
            <person name="Li W."/>
        </authorList>
    </citation>
    <scope>NUCLEOTIDE SEQUENCE [LARGE SCALE GENOMIC DNA]</scope>
    <source>
        <strain evidence="1 2">CFH S0057</strain>
    </source>
</reference>
<proteinExistence type="predicted"/>
<protein>
    <submittedName>
        <fullName evidence="1">Uncharacterized protein</fullName>
    </submittedName>
</protein>
<sequence>MTASNHGFNLLLDPVIAVDGELLIQREPVPDLVGRVVSAPVDAVERIYPASRWPERFGVAIRQMAPWDGSNAHPTELDAHIGSFTDKVETLLGRVQFAAEFKIRPEGCYACLWTDFVLISGSYIARLSLWVTD</sequence>
<gene>
    <name evidence="1" type="ORF">KHQ06_21800</name>
</gene>
<evidence type="ECO:0000313" key="1">
    <source>
        <dbReference type="EMBL" id="QVI19097.1"/>
    </source>
</evidence>